<evidence type="ECO:0000256" key="4">
    <source>
        <dbReference type="ARBA" id="ARBA00022837"/>
    </source>
</evidence>
<comment type="subcellular location">
    <subcellularLocation>
        <location evidence="1">Secreted</location>
    </subcellularLocation>
</comment>
<evidence type="ECO:0000256" key="2">
    <source>
        <dbReference type="ARBA" id="ARBA00006250"/>
    </source>
</evidence>
<dbReference type="FunFam" id="3.10.100.10:FF:000087">
    <property type="entry name" value="Snaclec rhodocetin subunit delta"/>
    <property type="match status" value="1"/>
</dbReference>
<organism evidence="8">
    <name type="scientific">Furina ornata</name>
    <dbReference type="NCBI Taxonomy" id="529697"/>
    <lineage>
        <taxon>Eukaryota</taxon>
        <taxon>Metazoa</taxon>
        <taxon>Chordata</taxon>
        <taxon>Craniata</taxon>
        <taxon>Vertebrata</taxon>
        <taxon>Euteleostomi</taxon>
        <taxon>Lepidosauria</taxon>
        <taxon>Squamata</taxon>
        <taxon>Bifurcata</taxon>
        <taxon>Unidentata</taxon>
        <taxon>Episquamata</taxon>
        <taxon>Toxicofera</taxon>
        <taxon>Serpentes</taxon>
        <taxon>Colubroidea</taxon>
        <taxon>Elapidae</taxon>
        <taxon>Hydrophiinae</taxon>
        <taxon>Furina</taxon>
    </lineage>
</organism>
<dbReference type="InterPro" id="IPR016186">
    <property type="entry name" value="C-type_lectin-like/link_sf"/>
</dbReference>
<proteinExistence type="evidence at transcript level"/>
<reference evidence="8" key="1">
    <citation type="journal article" date="2013" name="Toxins">
        <title>Venom down under: dynamic evolution of Australian elapid snake toxins.</title>
        <authorList>
            <person name="Jackson T.N."/>
            <person name="Sunagar K."/>
            <person name="Undheim E.A."/>
            <person name="Koludarov I."/>
            <person name="Chan A.H."/>
            <person name="Sanders K."/>
            <person name="Ali S.A."/>
            <person name="Hendrikx I."/>
            <person name="Dunstan N."/>
            <person name="Fry B.G."/>
        </authorList>
    </citation>
    <scope>NUCLEOTIDE SEQUENCE</scope>
    <source>
        <tissue evidence="8">Maxillary venom gland</tissue>
    </source>
</reference>
<comment type="similarity">
    <text evidence="2">Belongs to the true venom lectin family.</text>
</comment>
<feature type="domain" description="C-type lectin" evidence="7">
    <location>
        <begin position="34"/>
        <end position="155"/>
    </location>
</feature>
<dbReference type="AlphaFoldDB" id="R4G2V3"/>
<dbReference type="PANTHER" id="PTHR22803">
    <property type="entry name" value="MANNOSE, PHOSPHOLIPASE, LECTIN RECEPTOR RELATED"/>
    <property type="match status" value="1"/>
</dbReference>
<evidence type="ECO:0000256" key="1">
    <source>
        <dbReference type="ARBA" id="ARBA00004613"/>
    </source>
</evidence>
<evidence type="ECO:0000313" key="8">
    <source>
        <dbReference type="EMBL" id="JAA74780.1"/>
    </source>
</evidence>
<dbReference type="Pfam" id="PF00059">
    <property type="entry name" value="Lectin_C"/>
    <property type="match status" value="1"/>
</dbReference>
<dbReference type="SUPFAM" id="SSF56436">
    <property type="entry name" value="C-type lectin-like"/>
    <property type="match status" value="1"/>
</dbReference>
<evidence type="ECO:0000256" key="3">
    <source>
        <dbReference type="ARBA" id="ARBA00022525"/>
    </source>
</evidence>
<sequence>MGRFVLVSLSLLLVTLSLNGIGADHHCPSDWYSYEAFCYKVVKEWKTWKDAEASCEQLQDKSHLASVHSLAETINIRKAIFGSSIRISDIWLGLSNSEGNRNWEWSDGSNFNYTAWELFEPDDDEDENCVKLTSMSRYSKWKISKCESKNFFICKM</sequence>
<evidence type="ECO:0000259" key="7">
    <source>
        <dbReference type="PROSITE" id="PS50041"/>
    </source>
</evidence>
<dbReference type="SMART" id="SM00034">
    <property type="entry name" value="CLECT"/>
    <property type="match status" value="1"/>
</dbReference>
<feature type="signal peptide" evidence="6">
    <location>
        <begin position="1"/>
        <end position="23"/>
    </location>
</feature>
<dbReference type="InterPro" id="IPR050111">
    <property type="entry name" value="C-type_lectin/snaclec_domain"/>
</dbReference>
<keyword evidence="4" id="KW-0106">Calcium</keyword>
<evidence type="ECO:0000256" key="5">
    <source>
        <dbReference type="ARBA" id="ARBA00023157"/>
    </source>
</evidence>
<dbReference type="Gene3D" id="3.10.100.10">
    <property type="entry name" value="Mannose-Binding Protein A, subunit A"/>
    <property type="match status" value="1"/>
</dbReference>
<dbReference type="EMBL" id="GAHE01000031">
    <property type="protein sequence ID" value="JAA74780.1"/>
    <property type="molecule type" value="mRNA"/>
</dbReference>
<dbReference type="PRINTS" id="PR01504">
    <property type="entry name" value="PNCREATITSAP"/>
</dbReference>
<evidence type="ECO:0000256" key="6">
    <source>
        <dbReference type="SAM" id="SignalP"/>
    </source>
</evidence>
<accession>R4G2V3</accession>
<feature type="chain" id="PRO_5004365321" evidence="6">
    <location>
        <begin position="24"/>
        <end position="156"/>
    </location>
</feature>
<dbReference type="InterPro" id="IPR001304">
    <property type="entry name" value="C-type_lectin-like"/>
</dbReference>
<dbReference type="GO" id="GO:0005576">
    <property type="term" value="C:extracellular region"/>
    <property type="evidence" value="ECO:0007669"/>
    <property type="project" value="UniProtKB-SubCell"/>
</dbReference>
<keyword evidence="5" id="KW-1015">Disulfide bond</keyword>
<dbReference type="InterPro" id="IPR016187">
    <property type="entry name" value="CTDL_fold"/>
</dbReference>
<protein>
    <submittedName>
        <fullName evidence="8">LP-Fur-2</fullName>
    </submittedName>
</protein>
<dbReference type="PROSITE" id="PS50041">
    <property type="entry name" value="C_TYPE_LECTIN_2"/>
    <property type="match status" value="1"/>
</dbReference>
<name>R4G2V3_9SAUR</name>
<keyword evidence="3" id="KW-0964">Secreted</keyword>
<keyword evidence="6" id="KW-0732">Signal</keyword>